<feature type="transmembrane region" description="Helical" evidence="7">
    <location>
        <begin position="36"/>
        <end position="62"/>
    </location>
</feature>
<dbReference type="Gene3D" id="1.20.1250.20">
    <property type="entry name" value="MFS general substrate transporter like domains"/>
    <property type="match status" value="1"/>
</dbReference>
<evidence type="ECO:0000256" key="7">
    <source>
        <dbReference type="SAM" id="Phobius"/>
    </source>
</evidence>
<evidence type="ECO:0000256" key="5">
    <source>
        <dbReference type="ARBA" id="ARBA00023136"/>
    </source>
</evidence>
<dbReference type="InterPro" id="IPR022324">
    <property type="entry name" value="Bacilysin_exporter_BacE_put"/>
</dbReference>
<feature type="transmembrane region" description="Helical" evidence="7">
    <location>
        <begin position="103"/>
        <end position="119"/>
    </location>
</feature>
<feature type="transmembrane region" description="Helical" evidence="7">
    <location>
        <begin position="295"/>
        <end position="315"/>
    </location>
</feature>
<dbReference type="Proteomes" id="UP001142372">
    <property type="component" value="Unassembled WGS sequence"/>
</dbReference>
<feature type="domain" description="Major facilitator superfamily (MFS) profile" evidence="8">
    <location>
        <begin position="256"/>
        <end position="455"/>
    </location>
</feature>
<dbReference type="GO" id="GO:0022857">
    <property type="term" value="F:transmembrane transporter activity"/>
    <property type="evidence" value="ECO:0007669"/>
    <property type="project" value="InterPro"/>
</dbReference>
<evidence type="ECO:0000256" key="6">
    <source>
        <dbReference type="SAM" id="MobiDB-lite"/>
    </source>
</evidence>
<protein>
    <submittedName>
        <fullName evidence="9">MFS transporter</fullName>
    </submittedName>
</protein>
<evidence type="ECO:0000256" key="2">
    <source>
        <dbReference type="ARBA" id="ARBA00022475"/>
    </source>
</evidence>
<dbReference type="PRINTS" id="PR01988">
    <property type="entry name" value="EXPORTERBACE"/>
</dbReference>
<evidence type="ECO:0000256" key="1">
    <source>
        <dbReference type="ARBA" id="ARBA00004651"/>
    </source>
</evidence>
<dbReference type="InterPro" id="IPR011701">
    <property type="entry name" value="MFS"/>
</dbReference>
<keyword evidence="10" id="KW-1185">Reference proteome</keyword>
<dbReference type="AlphaFoldDB" id="A0A9W6H682"/>
<keyword evidence="2" id="KW-1003">Cell membrane</keyword>
<dbReference type="PROSITE" id="PS50850">
    <property type="entry name" value="MFS"/>
    <property type="match status" value="1"/>
</dbReference>
<gene>
    <name evidence="9" type="ORF">GCM10017584_02780</name>
</gene>
<feature type="compositionally biased region" description="Pro residues" evidence="6">
    <location>
        <begin position="19"/>
        <end position="28"/>
    </location>
</feature>
<dbReference type="GO" id="GO:0005886">
    <property type="term" value="C:plasma membrane"/>
    <property type="evidence" value="ECO:0007669"/>
    <property type="project" value="UniProtKB-SubCell"/>
</dbReference>
<name>A0A9W6H682_9MICO</name>
<comment type="caution">
    <text evidence="9">The sequence shown here is derived from an EMBL/GenBank/DDBJ whole genome shotgun (WGS) entry which is preliminary data.</text>
</comment>
<evidence type="ECO:0000256" key="3">
    <source>
        <dbReference type="ARBA" id="ARBA00022692"/>
    </source>
</evidence>
<dbReference type="Pfam" id="PF07690">
    <property type="entry name" value="MFS_1"/>
    <property type="match status" value="1"/>
</dbReference>
<dbReference type="PANTHER" id="PTHR23513:SF6">
    <property type="entry name" value="MAJOR FACILITATOR SUPERFAMILY ASSOCIATED DOMAIN-CONTAINING PROTEIN"/>
    <property type="match status" value="1"/>
</dbReference>
<dbReference type="CDD" id="cd06173">
    <property type="entry name" value="MFS_MefA_like"/>
    <property type="match status" value="1"/>
</dbReference>
<feature type="transmembrane region" description="Helical" evidence="7">
    <location>
        <begin position="413"/>
        <end position="435"/>
    </location>
</feature>
<feature type="transmembrane region" description="Helical" evidence="7">
    <location>
        <begin position="385"/>
        <end position="407"/>
    </location>
</feature>
<dbReference type="EMBL" id="BSEN01000001">
    <property type="protein sequence ID" value="GLJ74705.1"/>
    <property type="molecule type" value="Genomic_DNA"/>
</dbReference>
<comment type="subcellular location">
    <subcellularLocation>
        <location evidence="1">Cell membrane</location>
        <topology evidence="1">Multi-pass membrane protein</topology>
    </subcellularLocation>
</comment>
<dbReference type="SUPFAM" id="SSF103473">
    <property type="entry name" value="MFS general substrate transporter"/>
    <property type="match status" value="1"/>
</dbReference>
<feature type="region of interest" description="Disordered" evidence="6">
    <location>
        <begin position="1"/>
        <end position="28"/>
    </location>
</feature>
<organism evidence="9 10">
    <name type="scientific">Leifsonia poae</name>
    <dbReference type="NCBI Taxonomy" id="110933"/>
    <lineage>
        <taxon>Bacteria</taxon>
        <taxon>Bacillati</taxon>
        <taxon>Actinomycetota</taxon>
        <taxon>Actinomycetes</taxon>
        <taxon>Micrococcales</taxon>
        <taxon>Microbacteriaceae</taxon>
        <taxon>Leifsonia</taxon>
    </lineage>
</organism>
<feature type="transmembrane region" description="Helical" evidence="7">
    <location>
        <begin position="257"/>
        <end position="283"/>
    </location>
</feature>
<accession>A0A9W6H682</accession>
<keyword evidence="4 7" id="KW-1133">Transmembrane helix</keyword>
<evidence type="ECO:0000256" key="4">
    <source>
        <dbReference type="ARBA" id="ARBA00022989"/>
    </source>
</evidence>
<feature type="transmembrane region" description="Helical" evidence="7">
    <location>
        <begin position="348"/>
        <end position="373"/>
    </location>
</feature>
<dbReference type="InterPro" id="IPR020846">
    <property type="entry name" value="MFS_dom"/>
</dbReference>
<feature type="transmembrane region" description="Helical" evidence="7">
    <location>
        <begin position="68"/>
        <end position="91"/>
    </location>
</feature>
<keyword evidence="3 7" id="KW-0812">Transmembrane</keyword>
<reference evidence="9" key="2">
    <citation type="submission" date="2023-01" db="EMBL/GenBank/DDBJ databases">
        <authorList>
            <person name="Sun Q."/>
            <person name="Evtushenko L."/>
        </authorList>
    </citation>
    <scope>NUCLEOTIDE SEQUENCE</scope>
    <source>
        <strain evidence="9">VKM Ac-1401</strain>
    </source>
</reference>
<reference evidence="9" key="1">
    <citation type="journal article" date="2014" name="Int. J. Syst. Evol. Microbiol.">
        <title>Complete genome sequence of Corynebacterium casei LMG S-19264T (=DSM 44701T), isolated from a smear-ripened cheese.</title>
        <authorList>
            <consortium name="US DOE Joint Genome Institute (JGI-PGF)"/>
            <person name="Walter F."/>
            <person name="Albersmeier A."/>
            <person name="Kalinowski J."/>
            <person name="Ruckert C."/>
        </authorList>
    </citation>
    <scope>NUCLEOTIDE SEQUENCE</scope>
    <source>
        <strain evidence="9">VKM Ac-1401</strain>
    </source>
</reference>
<evidence type="ECO:0000313" key="9">
    <source>
        <dbReference type="EMBL" id="GLJ74705.1"/>
    </source>
</evidence>
<evidence type="ECO:0000259" key="8">
    <source>
        <dbReference type="PROSITE" id="PS50850"/>
    </source>
</evidence>
<dbReference type="PANTHER" id="PTHR23513">
    <property type="entry name" value="INTEGRAL MEMBRANE EFFLUX PROTEIN-RELATED"/>
    <property type="match status" value="1"/>
</dbReference>
<keyword evidence="5 7" id="KW-0472">Membrane</keyword>
<feature type="transmembrane region" description="Helical" evidence="7">
    <location>
        <begin position="322"/>
        <end position="342"/>
    </location>
</feature>
<feature type="transmembrane region" description="Helical" evidence="7">
    <location>
        <begin position="125"/>
        <end position="142"/>
    </location>
</feature>
<evidence type="ECO:0000313" key="10">
    <source>
        <dbReference type="Proteomes" id="UP001142372"/>
    </source>
</evidence>
<sequence length="455" mass="47550">MTEPTTDATAGEPTQPTQPTEPQPPRPRSPLFRRDFALVWASSFVSDTGDWLLMIALPLFAFAATGSALGASTVFLAELIPMLVLGSFLGVLVDRWDHRRTMIVANLLQGAFLLPLLWASADRMWIVYAIAAIEACLGAIVNPAKQALVPRLVDAEQLGSGNALMAVSDNLSRLIGSPLGGLTFALVGLPGVVLIDAATYLVSAGLVALSRPSPHAVADTAVAAGAATDPHDAPLPRLHFFRQWLDGMSTIRRVRPLGAVTAITTLGQFAQGIFLVLFIVYVVQQLGAGDTEVGLLRGVQAIGGVAGGLLTGVLIRRFTPRALVGWGYIVFAVISAITWNLYPVTTLVWVYAGLFIAAGIPAVATGTGMITIVQRVTPPDALGRVIASITTFTGAAQGLGLLVAGVLVEKIDVVAILNGQAAVYLLCGVLALALLREATSTHAGSRDTEVGAQVT</sequence>
<proteinExistence type="predicted"/>
<dbReference type="InterPro" id="IPR036259">
    <property type="entry name" value="MFS_trans_sf"/>
</dbReference>
<dbReference type="RefSeq" id="WP_271175403.1">
    <property type="nucleotide sequence ID" value="NZ_BAAAJO010000001.1"/>
</dbReference>